<accession>A0ABR0EB21</accession>
<keyword evidence="2" id="KW-1185">Reference proteome</keyword>
<dbReference type="EMBL" id="JAXOVC010000007">
    <property type="protein sequence ID" value="KAK4498677.1"/>
    <property type="molecule type" value="Genomic_DNA"/>
</dbReference>
<organism evidence="1 2">
    <name type="scientific">Zasmidium cellare</name>
    <name type="common">Wine cellar mold</name>
    <name type="synonym">Racodium cellare</name>
    <dbReference type="NCBI Taxonomy" id="395010"/>
    <lineage>
        <taxon>Eukaryota</taxon>
        <taxon>Fungi</taxon>
        <taxon>Dikarya</taxon>
        <taxon>Ascomycota</taxon>
        <taxon>Pezizomycotina</taxon>
        <taxon>Dothideomycetes</taxon>
        <taxon>Dothideomycetidae</taxon>
        <taxon>Mycosphaerellales</taxon>
        <taxon>Mycosphaerellaceae</taxon>
        <taxon>Zasmidium</taxon>
    </lineage>
</organism>
<sequence length="160" mass="18832">MTEEPEEETPSDLPKQKTLHIVNLFNKKDITTVIERYCSKDYVFECTQPNGSILTLDRTQMQNLREWYTPESKDFRYFHEYTPNAHAEIRSVATSVERESATIWLTILMHNDNHAGQAREKLSIFSWRLEADETGEKKWMWWKEYTSAGVVSFDQTSEAT</sequence>
<name>A0ABR0EB21_ZASCE</name>
<protein>
    <recommendedName>
        <fullName evidence="3">SnoaL-like domain-containing protein</fullName>
    </recommendedName>
</protein>
<proteinExistence type="predicted"/>
<evidence type="ECO:0000313" key="1">
    <source>
        <dbReference type="EMBL" id="KAK4498677.1"/>
    </source>
</evidence>
<evidence type="ECO:0000313" key="2">
    <source>
        <dbReference type="Proteomes" id="UP001305779"/>
    </source>
</evidence>
<reference evidence="1 2" key="1">
    <citation type="journal article" date="2023" name="G3 (Bethesda)">
        <title>A chromosome-level genome assembly of Zasmidium syzygii isolated from banana leaves.</title>
        <authorList>
            <person name="van Westerhoven A.C."/>
            <person name="Mehrabi R."/>
            <person name="Talebi R."/>
            <person name="Steentjes M.B.F."/>
            <person name="Corcolon B."/>
            <person name="Chong P.A."/>
            <person name="Kema G.H.J."/>
            <person name="Seidl M.F."/>
        </authorList>
    </citation>
    <scope>NUCLEOTIDE SEQUENCE [LARGE SCALE GENOMIC DNA]</scope>
    <source>
        <strain evidence="1 2">P124</strain>
    </source>
</reference>
<comment type="caution">
    <text evidence="1">The sequence shown here is derived from an EMBL/GenBank/DDBJ whole genome shotgun (WGS) entry which is preliminary data.</text>
</comment>
<evidence type="ECO:0008006" key="3">
    <source>
        <dbReference type="Google" id="ProtNLM"/>
    </source>
</evidence>
<gene>
    <name evidence="1" type="ORF">PRZ48_009187</name>
</gene>
<dbReference type="Proteomes" id="UP001305779">
    <property type="component" value="Unassembled WGS sequence"/>
</dbReference>